<dbReference type="NCBIfam" id="TIGR01640">
    <property type="entry name" value="F_box_assoc_1"/>
    <property type="match status" value="1"/>
</dbReference>
<dbReference type="OrthoDB" id="5314306at2759"/>
<dbReference type="EMBL" id="JADFTS010000001">
    <property type="protein sequence ID" value="KAF9625475.1"/>
    <property type="molecule type" value="Genomic_DNA"/>
</dbReference>
<sequence length="280" mass="32239">MKRLDRSFKDLKHTILEDIIFNEILSKVEAIHLINGKQWLNLLKFDLRFINLHLNRSIQSTVPANKYKIIRLIRHKSCCVVSVLTIKVGIWAQENVNLNAIEETWRDVEKPEVSGFDQTYYVLVNGVTHWLGCESKGVTICFDLKDEHFYEMQLPDLDVNYLSHPGEVRVSLGELGGLLSLFYMFQAKEVDIWVMGEYGVAGTWTKLFKVGQNEMSVLFEFLLPIGLSKSGEIIIRKDEGQLLLYDPKQNSGPECKLKSEFVFHDIFSYVGNLLSPSFMQ</sequence>
<proteinExistence type="predicted"/>
<name>A0A835IUQ1_9MAGN</name>
<gene>
    <name evidence="2" type="ORF">IFM89_023236</name>
</gene>
<dbReference type="InterPro" id="IPR017451">
    <property type="entry name" value="F-box-assoc_interact_dom"/>
</dbReference>
<organism evidence="2 3">
    <name type="scientific">Coptis chinensis</name>
    <dbReference type="NCBI Taxonomy" id="261450"/>
    <lineage>
        <taxon>Eukaryota</taxon>
        <taxon>Viridiplantae</taxon>
        <taxon>Streptophyta</taxon>
        <taxon>Embryophyta</taxon>
        <taxon>Tracheophyta</taxon>
        <taxon>Spermatophyta</taxon>
        <taxon>Magnoliopsida</taxon>
        <taxon>Ranunculales</taxon>
        <taxon>Ranunculaceae</taxon>
        <taxon>Coptidoideae</taxon>
        <taxon>Coptis</taxon>
    </lineage>
</organism>
<reference evidence="2 3" key="1">
    <citation type="submission" date="2020-10" db="EMBL/GenBank/DDBJ databases">
        <title>The Coptis chinensis genome and diversification of protoberbering-type alkaloids.</title>
        <authorList>
            <person name="Wang B."/>
            <person name="Shu S."/>
            <person name="Song C."/>
            <person name="Liu Y."/>
        </authorList>
    </citation>
    <scope>NUCLEOTIDE SEQUENCE [LARGE SCALE GENOMIC DNA]</scope>
    <source>
        <strain evidence="2">HL-2020</strain>
        <tissue evidence="2">Leaf</tissue>
    </source>
</reference>
<protein>
    <recommendedName>
        <fullName evidence="1">F-box associated beta-propeller type 1 domain-containing protein</fullName>
    </recommendedName>
</protein>
<evidence type="ECO:0000313" key="3">
    <source>
        <dbReference type="Proteomes" id="UP000631114"/>
    </source>
</evidence>
<accession>A0A835IUQ1</accession>
<keyword evidence="3" id="KW-1185">Reference proteome</keyword>
<dbReference type="AlphaFoldDB" id="A0A835IUQ1"/>
<comment type="caution">
    <text evidence="2">The sequence shown here is derived from an EMBL/GenBank/DDBJ whole genome shotgun (WGS) entry which is preliminary data.</text>
</comment>
<dbReference type="InterPro" id="IPR006527">
    <property type="entry name" value="F-box-assoc_dom_typ1"/>
</dbReference>
<dbReference type="Pfam" id="PF07734">
    <property type="entry name" value="FBA_1"/>
    <property type="match status" value="1"/>
</dbReference>
<evidence type="ECO:0000259" key="1">
    <source>
        <dbReference type="Pfam" id="PF07734"/>
    </source>
</evidence>
<dbReference type="Proteomes" id="UP000631114">
    <property type="component" value="Unassembled WGS sequence"/>
</dbReference>
<evidence type="ECO:0000313" key="2">
    <source>
        <dbReference type="EMBL" id="KAF9625475.1"/>
    </source>
</evidence>
<feature type="domain" description="F-box associated beta-propeller type 1" evidence="1">
    <location>
        <begin position="64"/>
        <end position="248"/>
    </location>
</feature>